<protein>
    <submittedName>
        <fullName evidence="2">Phage/plasmid replication protein, II/X family</fullName>
    </submittedName>
</protein>
<keyword evidence="3" id="KW-1185">Reference proteome</keyword>
<comment type="caution">
    <text evidence="2">The sequence shown here is derived from an EMBL/GenBank/DDBJ whole genome shotgun (WGS) entry which is preliminary data.</text>
</comment>
<dbReference type="EMBL" id="JANEYT010000130">
    <property type="protein sequence ID" value="MCQ1061253.1"/>
    <property type="molecule type" value="Genomic_DNA"/>
</dbReference>
<feature type="non-terminal residue" evidence="2">
    <location>
        <position position="172"/>
    </location>
</feature>
<evidence type="ECO:0000313" key="3">
    <source>
        <dbReference type="Proteomes" id="UP001524460"/>
    </source>
</evidence>
<accession>A0ABT1N931</accession>
<reference evidence="2 3" key="1">
    <citation type="submission" date="2022-07" db="EMBL/GenBank/DDBJ databases">
        <title>Photobacterium pectinilyticum sp. nov., a marine bacterium isolated from surface seawater of Qingdao offshore.</title>
        <authorList>
            <person name="Wang X."/>
        </authorList>
    </citation>
    <scope>NUCLEOTIDE SEQUENCE [LARGE SCALE GENOMIC DNA]</scope>
    <source>
        <strain evidence="2 3">ZSDE20</strain>
    </source>
</reference>
<dbReference type="Pfam" id="PF05144">
    <property type="entry name" value="Phage_CRI"/>
    <property type="match status" value="1"/>
</dbReference>
<organism evidence="2 3">
    <name type="scientific">Photobacterium pectinilyticum</name>
    <dbReference type="NCBI Taxonomy" id="2906793"/>
    <lineage>
        <taxon>Bacteria</taxon>
        <taxon>Pseudomonadati</taxon>
        <taxon>Pseudomonadota</taxon>
        <taxon>Gammaproteobacteria</taxon>
        <taxon>Vibrionales</taxon>
        <taxon>Vibrionaceae</taxon>
        <taxon>Photobacterium</taxon>
    </lineage>
</organism>
<dbReference type="InterPro" id="IPR022686">
    <property type="entry name" value="G2P_N"/>
</dbReference>
<proteinExistence type="predicted"/>
<feature type="domain" description="Replication-associated protein G2P N-terminal" evidence="1">
    <location>
        <begin position="1"/>
        <end position="171"/>
    </location>
</feature>
<dbReference type="NCBIfam" id="TIGR01629">
    <property type="entry name" value="rep_II_X"/>
    <property type="match status" value="1"/>
</dbReference>
<dbReference type="RefSeq" id="WP_255045365.1">
    <property type="nucleotide sequence ID" value="NZ_JANEYT010000130.1"/>
</dbReference>
<evidence type="ECO:0000313" key="2">
    <source>
        <dbReference type="EMBL" id="MCQ1061253.1"/>
    </source>
</evidence>
<sequence length="172" mass="19421">MYDFLGFRIHFKDAYTTCTQVGEEYQFSIDMSDLPKRGLRLEGSIDANEDGIAEVSNVRHPWDSIPSSYTGIAFKVFQASGFRTEACVELKASPAKVMQGHNVFGSDCLYSCSTFILKALKDALPQFSNMLDFSRIEVFRFDTTYSIQLDSPDVLQSALDSLTKVSHRYLRP</sequence>
<gene>
    <name evidence="2" type="ORF">NHN17_24790</name>
</gene>
<evidence type="ECO:0000259" key="1">
    <source>
        <dbReference type="Pfam" id="PF05144"/>
    </source>
</evidence>
<name>A0ABT1N931_9GAMM</name>
<dbReference type="Proteomes" id="UP001524460">
    <property type="component" value="Unassembled WGS sequence"/>
</dbReference>
<dbReference type="InterPro" id="IPR006516">
    <property type="entry name" value="G2P"/>
</dbReference>